<dbReference type="AlphaFoldDB" id="A0A3M7SGC3"/>
<dbReference type="EMBL" id="REGN01001448">
    <property type="protein sequence ID" value="RNA34600.1"/>
    <property type="molecule type" value="Genomic_DNA"/>
</dbReference>
<sequence>MRSFIDFFFLKIARPKILFLKENFNLFISRPEQLLLMLPKSQKRFTNTQFSPQILKLVSPQILEFKVHKYSNLSKIAELVHKYSNLSDLKKKNQNIFLILVQKCSNKIFNL</sequence>
<accession>A0A3M7SGC3</accession>
<organism evidence="1 2">
    <name type="scientific">Brachionus plicatilis</name>
    <name type="common">Marine rotifer</name>
    <name type="synonym">Brachionus muelleri</name>
    <dbReference type="NCBI Taxonomy" id="10195"/>
    <lineage>
        <taxon>Eukaryota</taxon>
        <taxon>Metazoa</taxon>
        <taxon>Spiralia</taxon>
        <taxon>Gnathifera</taxon>
        <taxon>Rotifera</taxon>
        <taxon>Eurotatoria</taxon>
        <taxon>Monogononta</taxon>
        <taxon>Pseudotrocha</taxon>
        <taxon>Ploima</taxon>
        <taxon>Brachionidae</taxon>
        <taxon>Brachionus</taxon>
    </lineage>
</organism>
<protein>
    <submittedName>
        <fullName evidence="1">Uncharacterized protein</fullName>
    </submittedName>
</protein>
<dbReference type="Proteomes" id="UP000276133">
    <property type="component" value="Unassembled WGS sequence"/>
</dbReference>
<name>A0A3M7SGC3_BRAPC</name>
<keyword evidence="2" id="KW-1185">Reference proteome</keyword>
<evidence type="ECO:0000313" key="1">
    <source>
        <dbReference type="EMBL" id="RNA34600.1"/>
    </source>
</evidence>
<gene>
    <name evidence="1" type="ORF">BpHYR1_014175</name>
</gene>
<proteinExistence type="predicted"/>
<comment type="caution">
    <text evidence="1">The sequence shown here is derived from an EMBL/GenBank/DDBJ whole genome shotgun (WGS) entry which is preliminary data.</text>
</comment>
<evidence type="ECO:0000313" key="2">
    <source>
        <dbReference type="Proteomes" id="UP000276133"/>
    </source>
</evidence>
<reference evidence="1 2" key="1">
    <citation type="journal article" date="2018" name="Sci. Rep.">
        <title>Genomic signatures of local adaptation to the degree of environmental predictability in rotifers.</title>
        <authorList>
            <person name="Franch-Gras L."/>
            <person name="Hahn C."/>
            <person name="Garcia-Roger E.M."/>
            <person name="Carmona M.J."/>
            <person name="Serra M."/>
            <person name="Gomez A."/>
        </authorList>
    </citation>
    <scope>NUCLEOTIDE SEQUENCE [LARGE SCALE GENOMIC DNA]</scope>
    <source>
        <strain evidence="1">HYR1</strain>
    </source>
</reference>